<feature type="compositionally biased region" description="Basic and acidic residues" evidence="5">
    <location>
        <begin position="346"/>
        <end position="360"/>
    </location>
</feature>
<evidence type="ECO:0000259" key="6">
    <source>
        <dbReference type="PROSITE" id="PS50016"/>
    </source>
</evidence>
<evidence type="ECO:0000313" key="8">
    <source>
        <dbReference type="Proteomes" id="UP000789831"/>
    </source>
</evidence>
<evidence type="ECO:0000256" key="2">
    <source>
        <dbReference type="ARBA" id="ARBA00022771"/>
    </source>
</evidence>
<gene>
    <name evidence="7" type="ORF">AGERDE_LOCUS4282</name>
</gene>
<dbReference type="GO" id="GO:0008270">
    <property type="term" value="F:zinc ion binding"/>
    <property type="evidence" value="ECO:0007669"/>
    <property type="project" value="UniProtKB-KW"/>
</dbReference>
<sequence length="421" mass="47258">MSGTTAEQEQTQKPKPNYSSALPTKSILTHSSSRSRFRGGKSTAQNHELCDSCHGAGHLICCDGCPRAFHFLCVNPPLDYNNPPEGNWYCVVCSVERNPPPKAPPGLFSELFDHVRRTNPVQFELPAWIKDSFEGVATEPTGHYVDNNTKKSPRLDKYGMPVEPDYTQLQDEKGNFIYCHWCRKPPSRQKPAIPCDYCPMYWHLDCLDPPLVKRPSLYKKWMCPCHVDHLLPKVRRLKSSKDDLTEILGSDNTALAFETGEYDEGGKYIVPEILREQMKARAAARNSDWDPLGYPVSDHEGDEFENESVENQTELNDDVDVGGDLSDGVSELTDISDIQSIISDLSDTKPEDGKPEESKNENVGAKVATVRSSQERKRNCKERGDDGDDNHNAEEGAGKKRRKMFDKGSDNLWLLVNAALP</sequence>
<comment type="caution">
    <text evidence="7">The sequence shown here is derived from an EMBL/GenBank/DDBJ whole genome shotgun (WGS) entry which is preliminary data.</text>
</comment>
<organism evidence="7 8">
    <name type="scientific">Ambispora gerdemannii</name>
    <dbReference type="NCBI Taxonomy" id="144530"/>
    <lineage>
        <taxon>Eukaryota</taxon>
        <taxon>Fungi</taxon>
        <taxon>Fungi incertae sedis</taxon>
        <taxon>Mucoromycota</taxon>
        <taxon>Glomeromycotina</taxon>
        <taxon>Glomeromycetes</taxon>
        <taxon>Archaeosporales</taxon>
        <taxon>Ambisporaceae</taxon>
        <taxon>Ambispora</taxon>
    </lineage>
</organism>
<dbReference type="Proteomes" id="UP000789831">
    <property type="component" value="Unassembled WGS sequence"/>
</dbReference>
<dbReference type="SUPFAM" id="SSF57903">
    <property type="entry name" value="FYVE/PHD zinc finger"/>
    <property type="match status" value="2"/>
</dbReference>
<evidence type="ECO:0000256" key="4">
    <source>
        <dbReference type="PROSITE-ProRule" id="PRU00146"/>
    </source>
</evidence>
<dbReference type="GO" id="GO:0032221">
    <property type="term" value="C:Rpd3S complex"/>
    <property type="evidence" value="ECO:0007669"/>
    <property type="project" value="TreeGrafter"/>
</dbReference>
<name>A0A9N8ZMY3_9GLOM</name>
<dbReference type="AlphaFoldDB" id="A0A9N8ZMY3"/>
<keyword evidence="8" id="KW-1185">Reference proteome</keyword>
<feature type="compositionally biased region" description="Low complexity" evidence="5">
    <location>
        <begin position="322"/>
        <end position="345"/>
    </location>
</feature>
<evidence type="ECO:0000313" key="7">
    <source>
        <dbReference type="EMBL" id="CAG8501731.1"/>
    </source>
</evidence>
<dbReference type="Pfam" id="PF00628">
    <property type="entry name" value="PHD"/>
    <property type="match status" value="2"/>
</dbReference>
<accession>A0A9N8ZMY3</accession>
<dbReference type="InterPro" id="IPR052819">
    <property type="entry name" value="Chromatin_regulatory_protein"/>
</dbReference>
<dbReference type="PROSITE" id="PS01359">
    <property type="entry name" value="ZF_PHD_1"/>
    <property type="match status" value="1"/>
</dbReference>
<proteinExistence type="predicted"/>
<dbReference type="PANTHER" id="PTHR47636:SF1">
    <property type="entry name" value="TRANSCRIPTIONAL REGULATORY PROTEIN RCO1"/>
    <property type="match status" value="1"/>
</dbReference>
<feature type="domain" description="PHD-type" evidence="6">
    <location>
        <begin position="47"/>
        <end position="96"/>
    </location>
</feature>
<dbReference type="SMART" id="SM00249">
    <property type="entry name" value="PHD"/>
    <property type="match status" value="2"/>
</dbReference>
<dbReference type="PANTHER" id="PTHR47636">
    <property type="entry name" value="TRANSCRIPTIONAL REGULATORY PROTEIN RCO1"/>
    <property type="match status" value="1"/>
</dbReference>
<dbReference type="EMBL" id="CAJVPL010000478">
    <property type="protein sequence ID" value="CAG8501731.1"/>
    <property type="molecule type" value="Genomic_DNA"/>
</dbReference>
<dbReference type="Gene3D" id="3.30.40.10">
    <property type="entry name" value="Zinc/RING finger domain, C3HC4 (zinc finger)"/>
    <property type="match status" value="2"/>
</dbReference>
<feature type="region of interest" description="Disordered" evidence="5">
    <location>
        <begin position="1"/>
        <end position="41"/>
    </location>
</feature>
<dbReference type="InterPro" id="IPR019786">
    <property type="entry name" value="Zinc_finger_PHD-type_CS"/>
</dbReference>
<protein>
    <submittedName>
        <fullName evidence="7">10370_t:CDS:1</fullName>
    </submittedName>
</protein>
<dbReference type="PROSITE" id="PS50016">
    <property type="entry name" value="ZF_PHD_2"/>
    <property type="match status" value="1"/>
</dbReference>
<keyword evidence="1" id="KW-0479">Metal-binding</keyword>
<feature type="region of interest" description="Disordered" evidence="5">
    <location>
        <begin position="284"/>
        <end position="404"/>
    </location>
</feature>
<dbReference type="InterPro" id="IPR019787">
    <property type="entry name" value="Znf_PHD-finger"/>
</dbReference>
<feature type="compositionally biased region" description="Basic and acidic residues" evidence="5">
    <location>
        <begin position="373"/>
        <end position="398"/>
    </location>
</feature>
<reference evidence="7" key="1">
    <citation type="submission" date="2021-06" db="EMBL/GenBank/DDBJ databases">
        <authorList>
            <person name="Kallberg Y."/>
            <person name="Tangrot J."/>
            <person name="Rosling A."/>
        </authorList>
    </citation>
    <scope>NUCLEOTIDE SEQUENCE</scope>
    <source>
        <strain evidence="7">MT106</strain>
    </source>
</reference>
<dbReference type="OrthoDB" id="5876363at2759"/>
<evidence type="ECO:0000256" key="1">
    <source>
        <dbReference type="ARBA" id="ARBA00022723"/>
    </source>
</evidence>
<evidence type="ECO:0000256" key="3">
    <source>
        <dbReference type="ARBA" id="ARBA00022833"/>
    </source>
</evidence>
<dbReference type="InterPro" id="IPR011011">
    <property type="entry name" value="Znf_FYVE_PHD"/>
</dbReference>
<evidence type="ECO:0000256" key="5">
    <source>
        <dbReference type="SAM" id="MobiDB-lite"/>
    </source>
</evidence>
<keyword evidence="2 4" id="KW-0863">Zinc-finger</keyword>
<dbReference type="InterPro" id="IPR013083">
    <property type="entry name" value="Znf_RING/FYVE/PHD"/>
</dbReference>
<dbReference type="InterPro" id="IPR001965">
    <property type="entry name" value="Znf_PHD"/>
</dbReference>
<feature type="compositionally biased region" description="Polar residues" evidence="5">
    <location>
        <begin position="1"/>
        <end position="30"/>
    </location>
</feature>
<keyword evidence="3" id="KW-0862">Zinc</keyword>
<dbReference type="CDD" id="cd15534">
    <property type="entry name" value="PHD2_PHF12_Rco1"/>
    <property type="match status" value="1"/>
</dbReference>
<dbReference type="GO" id="GO:0006357">
    <property type="term" value="P:regulation of transcription by RNA polymerase II"/>
    <property type="evidence" value="ECO:0007669"/>
    <property type="project" value="TreeGrafter"/>
</dbReference>
<dbReference type="CDD" id="cd15535">
    <property type="entry name" value="PHD1_Rco1"/>
    <property type="match status" value="1"/>
</dbReference>